<dbReference type="Gene3D" id="1.10.3720.10">
    <property type="entry name" value="MetI-like"/>
    <property type="match status" value="1"/>
</dbReference>
<feature type="domain" description="ABC transmembrane type-1" evidence="8">
    <location>
        <begin position="95"/>
        <end position="304"/>
    </location>
</feature>
<dbReference type="CDD" id="cd06261">
    <property type="entry name" value="TM_PBP2"/>
    <property type="match status" value="1"/>
</dbReference>
<comment type="similarity">
    <text evidence="7">Belongs to the binding-protein-dependent transport system permease family.</text>
</comment>
<dbReference type="InterPro" id="IPR000515">
    <property type="entry name" value="MetI-like"/>
</dbReference>
<dbReference type="EMBL" id="JASNJE010000028">
    <property type="protein sequence ID" value="MDK3074987.1"/>
    <property type="molecule type" value="Genomic_DNA"/>
</dbReference>
<dbReference type="RefSeq" id="WP_284486916.1">
    <property type="nucleotide sequence ID" value="NZ_JASNJE010000028.1"/>
</dbReference>
<evidence type="ECO:0000313" key="10">
    <source>
        <dbReference type="Proteomes" id="UP001227126"/>
    </source>
</evidence>
<evidence type="ECO:0000256" key="3">
    <source>
        <dbReference type="ARBA" id="ARBA00022475"/>
    </source>
</evidence>
<evidence type="ECO:0000256" key="5">
    <source>
        <dbReference type="ARBA" id="ARBA00022989"/>
    </source>
</evidence>
<keyword evidence="10" id="KW-1185">Reference proteome</keyword>
<evidence type="ECO:0000256" key="4">
    <source>
        <dbReference type="ARBA" id="ARBA00022692"/>
    </source>
</evidence>
<keyword evidence="3" id="KW-1003">Cell membrane</keyword>
<dbReference type="Pfam" id="PF00528">
    <property type="entry name" value="BPD_transp_1"/>
    <property type="match status" value="1"/>
</dbReference>
<dbReference type="InterPro" id="IPR035906">
    <property type="entry name" value="MetI-like_sf"/>
</dbReference>
<dbReference type="PANTHER" id="PTHR43163:SF6">
    <property type="entry name" value="DIPEPTIDE TRANSPORT SYSTEM PERMEASE PROTEIN DPPB-RELATED"/>
    <property type="match status" value="1"/>
</dbReference>
<organism evidence="9 10">
    <name type="scientific">Sedimentitalea xiamensis</name>
    <dbReference type="NCBI Taxonomy" id="3050037"/>
    <lineage>
        <taxon>Bacteria</taxon>
        <taxon>Pseudomonadati</taxon>
        <taxon>Pseudomonadota</taxon>
        <taxon>Alphaproteobacteria</taxon>
        <taxon>Rhodobacterales</taxon>
        <taxon>Paracoccaceae</taxon>
        <taxon>Sedimentitalea</taxon>
    </lineage>
</organism>
<comment type="caution">
    <text evidence="9">The sequence shown here is derived from an EMBL/GenBank/DDBJ whole genome shotgun (WGS) entry which is preliminary data.</text>
</comment>
<protein>
    <submittedName>
        <fullName evidence="9">ABC transporter permease</fullName>
    </submittedName>
</protein>
<feature type="transmembrane region" description="Helical" evidence="7">
    <location>
        <begin position="9"/>
        <end position="30"/>
    </location>
</feature>
<keyword evidence="6 7" id="KW-0472">Membrane</keyword>
<gene>
    <name evidence="9" type="ORF">QO034_18005</name>
</gene>
<dbReference type="PROSITE" id="PS50928">
    <property type="entry name" value="ABC_TM1"/>
    <property type="match status" value="1"/>
</dbReference>
<sequence length="314" mass="33119">MLQYIVKRLIYAVPVALAVSVICFSLVQIAPGDPLAVVLPADASQEIIDQTKARYGLDKPLVTQYFLWLGNALTGDFGISIATGRSVSAEIASAIGYSLGLAIFATLIALVVGLTFGLVAGYNIGKPIDKIASAVAISGVSVPSYWLGVVLVVIFSVHLGWLPAMGAGINEDAGLSERLSFMVLPSIALAAMPAGIVTRSVRALVADVLTKEFVNALRAKGLSEFQIFIHVTRNAAPTALTVIGVQLGYLMAGSILVETVFSWPGTGLLLNNAILTRDIPVLQGTTLVLALVFVLLNLVVDITQPLLDPRIKRT</sequence>
<dbReference type="SUPFAM" id="SSF161098">
    <property type="entry name" value="MetI-like"/>
    <property type="match status" value="1"/>
</dbReference>
<feature type="transmembrane region" description="Helical" evidence="7">
    <location>
        <begin position="131"/>
        <end position="159"/>
    </location>
</feature>
<keyword evidence="2 7" id="KW-0813">Transport</keyword>
<evidence type="ECO:0000259" key="8">
    <source>
        <dbReference type="PROSITE" id="PS50928"/>
    </source>
</evidence>
<keyword evidence="4 7" id="KW-0812">Transmembrane</keyword>
<comment type="subcellular location">
    <subcellularLocation>
        <location evidence="1 7">Cell membrane</location>
        <topology evidence="1 7">Multi-pass membrane protein</topology>
    </subcellularLocation>
</comment>
<evidence type="ECO:0000256" key="2">
    <source>
        <dbReference type="ARBA" id="ARBA00022448"/>
    </source>
</evidence>
<feature type="transmembrane region" description="Helical" evidence="7">
    <location>
        <begin position="179"/>
        <end position="197"/>
    </location>
</feature>
<proteinExistence type="inferred from homology"/>
<evidence type="ECO:0000256" key="7">
    <source>
        <dbReference type="RuleBase" id="RU363032"/>
    </source>
</evidence>
<feature type="transmembrane region" description="Helical" evidence="7">
    <location>
        <begin position="281"/>
        <end position="300"/>
    </location>
</feature>
<evidence type="ECO:0000313" key="9">
    <source>
        <dbReference type="EMBL" id="MDK3074987.1"/>
    </source>
</evidence>
<name>A0ABT7FIM4_9RHOB</name>
<dbReference type="PANTHER" id="PTHR43163">
    <property type="entry name" value="DIPEPTIDE TRANSPORT SYSTEM PERMEASE PROTEIN DPPB-RELATED"/>
    <property type="match status" value="1"/>
</dbReference>
<feature type="transmembrane region" description="Helical" evidence="7">
    <location>
        <begin position="239"/>
        <end position="261"/>
    </location>
</feature>
<reference evidence="9 10" key="1">
    <citation type="submission" date="2023-05" db="EMBL/GenBank/DDBJ databases">
        <title>Sedimentitalea sp. nov. JM2-8.</title>
        <authorList>
            <person name="Huang J."/>
        </authorList>
    </citation>
    <scope>NUCLEOTIDE SEQUENCE [LARGE SCALE GENOMIC DNA]</scope>
    <source>
        <strain evidence="9 10">JM2-8</strain>
    </source>
</reference>
<keyword evidence="5 7" id="KW-1133">Transmembrane helix</keyword>
<evidence type="ECO:0000256" key="1">
    <source>
        <dbReference type="ARBA" id="ARBA00004651"/>
    </source>
</evidence>
<feature type="transmembrane region" description="Helical" evidence="7">
    <location>
        <begin position="94"/>
        <end position="119"/>
    </location>
</feature>
<accession>A0ABT7FIM4</accession>
<dbReference type="Proteomes" id="UP001227126">
    <property type="component" value="Unassembled WGS sequence"/>
</dbReference>
<evidence type="ECO:0000256" key="6">
    <source>
        <dbReference type="ARBA" id="ARBA00023136"/>
    </source>
</evidence>
<dbReference type="InterPro" id="IPR045621">
    <property type="entry name" value="BPD_transp_1_N"/>
</dbReference>
<dbReference type="Pfam" id="PF19300">
    <property type="entry name" value="BPD_transp_1_N"/>
    <property type="match status" value="1"/>
</dbReference>